<feature type="compositionally biased region" description="Basic and acidic residues" evidence="1">
    <location>
        <begin position="178"/>
        <end position="187"/>
    </location>
</feature>
<gene>
    <name evidence="2" type="ORF">QP027_01165</name>
</gene>
<sequence length="194" mass="21800">MTNFLADRLDHYNIKVTGISPYGFGTAETFWQMPEAWEDVTVAVQGVSEMQSGAMLLRENSPAHEFAQNLATYTWVLDGQVPFEMIFTGLKEPVPEEAANATTYSGITTVSADFAAAWMTTRFSSVMGEVELDFVSFTQFNWWPLDTTGMQTPFEQPSLLVQRTMVLVDEESSTPLPEFRELPHNLDDLANPNR</sequence>
<feature type="region of interest" description="Disordered" evidence="1">
    <location>
        <begin position="172"/>
        <end position="194"/>
    </location>
</feature>
<keyword evidence="3" id="KW-1185">Reference proteome</keyword>
<proteinExistence type="predicted"/>
<reference evidence="2 3" key="1">
    <citation type="submission" date="2023-05" db="EMBL/GenBank/DDBJ databases">
        <title>Corynebacterium suedekumii sp. nov. and Corynebacterium breve sp. nov. isolated from raw cow's milk.</title>
        <authorList>
            <person name="Baer M.K."/>
            <person name="Mehl L."/>
            <person name="Hellmuth R."/>
            <person name="Marke G."/>
            <person name="Lipski A."/>
        </authorList>
    </citation>
    <scope>NUCLEOTIDE SEQUENCE [LARGE SCALE GENOMIC DNA]</scope>
    <source>
        <strain evidence="2 3">R4</strain>
    </source>
</reference>
<evidence type="ECO:0008006" key="4">
    <source>
        <dbReference type="Google" id="ProtNLM"/>
    </source>
</evidence>
<dbReference type="EMBL" id="CP126969">
    <property type="protein sequence ID" value="WIM68041.1"/>
    <property type="molecule type" value="Genomic_DNA"/>
</dbReference>
<evidence type="ECO:0000313" key="3">
    <source>
        <dbReference type="Proteomes" id="UP001225598"/>
    </source>
</evidence>
<dbReference type="RefSeq" id="WP_284825364.1">
    <property type="nucleotide sequence ID" value="NZ_CP126969.1"/>
</dbReference>
<organism evidence="2 3">
    <name type="scientific">Corynebacterium breve</name>
    <dbReference type="NCBI Taxonomy" id="3049799"/>
    <lineage>
        <taxon>Bacteria</taxon>
        <taxon>Bacillati</taxon>
        <taxon>Actinomycetota</taxon>
        <taxon>Actinomycetes</taxon>
        <taxon>Mycobacteriales</taxon>
        <taxon>Corynebacteriaceae</taxon>
        <taxon>Corynebacterium</taxon>
    </lineage>
</organism>
<evidence type="ECO:0000313" key="2">
    <source>
        <dbReference type="EMBL" id="WIM68041.1"/>
    </source>
</evidence>
<dbReference type="Proteomes" id="UP001225598">
    <property type="component" value="Chromosome"/>
</dbReference>
<name>A0ABY8VEG1_9CORY</name>
<evidence type="ECO:0000256" key="1">
    <source>
        <dbReference type="SAM" id="MobiDB-lite"/>
    </source>
</evidence>
<accession>A0ABY8VEG1</accession>
<protein>
    <recommendedName>
        <fullName evidence="4">DUF4262 domain-containing protein</fullName>
    </recommendedName>
</protein>